<dbReference type="Proteomes" id="UP000593573">
    <property type="component" value="Unassembled WGS sequence"/>
</dbReference>
<accession>A0A7J8TVC6</accession>
<feature type="compositionally biased region" description="Polar residues" evidence="1">
    <location>
        <begin position="246"/>
        <end position="260"/>
    </location>
</feature>
<dbReference type="InterPro" id="IPR040256">
    <property type="entry name" value="At4g02000-like"/>
</dbReference>
<evidence type="ECO:0000256" key="1">
    <source>
        <dbReference type="SAM" id="MobiDB-lite"/>
    </source>
</evidence>
<name>A0A7J8TVC6_9ROSI</name>
<sequence length="304" mass="33898">MPEASVGKLSYKDKLTANGGGMLALISRLKLLWLPVGRLQLVDLEHDYYLVKFSDAGDYERVLLDGPWMIYGSYLTVQPWSRDFSTRKSHPSHGLVWVRLIGLPYRYYIKGLFRTLANEVGHIVKIDYNTSGGRRGRFARMAIVVDLNKPLLSLAPSEVERESMGTGAPDSNVEYANNGGLFGPWMVANTRRRSSKKLKGKGKIGQIDVNNRKGARFSPQRERLVGNRINTSVGHTINANKKENVSEGTSDESPNVSGPGQTIVDMGVSLPSSHKPMIIVDESPDMHDMRQDKICWQVGNQTRI</sequence>
<reference evidence="3 4" key="1">
    <citation type="journal article" date="2019" name="Genome Biol. Evol.">
        <title>Insights into the evolution of the New World diploid cottons (Gossypium, subgenus Houzingenia) based on genome sequencing.</title>
        <authorList>
            <person name="Grover C.E."/>
            <person name="Arick M.A. 2nd"/>
            <person name="Thrash A."/>
            <person name="Conover J.L."/>
            <person name="Sanders W.S."/>
            <person name="Peterson D.G."/>
            <person name="Frelichowski J.E."/>
            <person name="Scheffler J.A."/>
            <person name="Scheffler B.E."/>
            <person name="Wendel J.F."/>
        </authorList>
    </citation>
    <scope>NUCLEOTIDE SEQUENCE [LARGE SCALE GENOMIC DNA]</scope>
    <source>
        <strain evidence="3">57</strain>
        <tissue evidence="3">Leaf</tissue>
    </source>
</reference>
<dbReference type="PANTHER" id="PTHR31286:SF99">
    <property type="entry name" value="DUF4283 DOMAIN-CONTAINING PROTEIN"/>
    <property type="match status" value="1"/>
</dbReference>
<protein>
    <recommendedName>
        <fullName evidence="2">DUF4283 domain-containing protein</fullName>
    </recommendedName>
</protein>
<dbReference type="PANTHER" id="PTHR31286">
    <property type="entry name" value="GLYCINE-RICH CELL WALL STRUCTURAL PROTEIN 1.8-LIKE"/>
    <property type="match status" value="1"/>
</dbReference>
<evidence type="ECO:0000313" key="4">
    <source>
        <dbReference type="Proteomes" id="UP000593573"/>
    </source>
</evidence>
<dbReference type="Pfam" id="PF14111">
    <property type="entry name" value="DUF4283"/>
    <property type="match status" value="1"/>
</dbReference>
<keyword evidence="4" id="KW-1185">Reference proteome</keyword>
<feature type="region of interest" description="Disordered" evidence="1">
    <location>
        <begin position="236"/>
        <end position="260"/>
    </location>
</feature>
<gene>
    <name evidence="3" type="ORF">Goklo_026497</name>
</gene>
<dbReference type="EMBL" id="JABFAB010000002">
    <property type="protein sequence ID" value="MBA0642034.1"/>
    <property type="molecule type" value="Genomic_DNA"/>
</dbReference>
<dbReference type="AlphaFoldDB" id="A0A7J8TVC6"/>
<feature type="domain" description="DUF4283" evidence="2">
    <location>
        <begin position="25"/>
        <end position="86"/>
    </location>
</feature>
<evidence type="ECO:0000259" key="2">
    <source>
        <dbReference type="Pfam" id="PF14111"/>
    </source>
</evidence>
<comment type="caution">
    <text evidence="3">The sequence shown here is derived from an EMBL/GenBank/DDBJ whole genome shotgun (WGS) entry which is preliminary data.</text>
</comment>
<proteinExistence type="predicted"/>
<organism evidence="3 4">
    <name type="scientific">Gossypium klotzschianum</name>
    <dbReference type="NCBI Taxonomy" id="34286"/>
    <lineage>
        <taxon>Eukaryota</taxon>
        <taxon>Viridiplantae</taxon>
        <taxon>Streptophyta</taxon>
        <taxon>Embryophyta</taxon>
        <taxon>Tracheophyta</taxon>
        <taxon>Spermatophyta</taxon>
        <taxon>Magnoliopsida</taxon>
        <taxon>eudicotyledons</taxon>
        <taxon>Gunneridae</taxon>
        <taxon>Pentapetalae</taxon>
        <taxon>rosids</taxon>
        <taxon>malvids</taxon>
        <taxon>Malvales</taxon>
        <taxon>Malvaceae</taxon>
        <taxon>Malvoideae</taxon>
        <taxon>Gossypium</taxon>
    </lineage>
</organism>
<dbReference type="OrthoDB" id="1720039at2759"/>
<dbReference type="InterPro" id="IPR025558">
    <property type="entry name" value="DUF4283"/>
</dbReference>
<evidence type="ECO:0000313" key="3">
    <source>
        <dbReference type="EMBL" id="MBA0642034.1"/>
    </source>
</evidence>